<organism evidence="3 4">
    <name type="scientific">Companilactobacillus mishanensis</name>
    <dbReference type="NCBI Taxonomy" id="2486008"/>
    <lineage>
        <taxon>Bacteria</taxon>
        <taxon>Bacillati</taxon>
        <taxon>Bacillota</taxon>
        <taxon>Bacilli</taxon>
        <taxon>Lactobacillales</taxon>
        <taxon>Lactobacillaceae</taxon>
        <taxon>Companilactobacillus</taxon>
    </lineage>
</organism>
<evidence type="ECO:0000256" key="1">
    <source>
        <dbReference type="ARBA" id="ARBA00003238"/>
    </source>
</evidence>
<dbReference type="OrthoDB" id="9775494at2"/>
<dbReference type="Gene3D" id="3.40.50.10170">
    <property type="match status" value="1"/>
</dbReference>
<dbReference type="NCBIfam" id="TIGR00762">
    <property type="entry name" value="DegV"/>
    <property type="match status" value="1"/>
</dbReference>
<dbReference type="GO" id="GO:0008289">
    <property type="term" value="F:lipid binding"/>
    <property type="evidence" value="ECO:0007669"/>
    <property type="project" value="UniProtKB-KW"/>
</dbReference>
<dbReference type="InterPro" id="IPR043168">
    <property type="entry name" value="DegV_C"/>
</dbReference>
<proteinExistence type="predicted"/>
<dbReference type="AlphaFoldDB" id="A0A5P0ZFJ5"/>
<comment type="function">
    <text evidence="1">May bind long-chain fatty acids, such as palmitate, and may play a role in lipid transport or fatty acid metabolism.</text>
</comment>
<dbReference type="InterPro" id="IPR003797">
    <property type="entry name" value="DegV"/>
</dbReference>
<evidence type="ECO:0000313" key="3">
    <source>
        <dbReference type="EMBL" id="MQS51816.1"/>
    </source>
</evidence>
<accession>A0A5P0ZFJ5</accession>
<dbReference type="SUPFAM" id="SSF82549">
    <property type="entry name" value="DAK1/DegV-like"/>
    <property type="match status" value="1"/>
</dbReference>
<dbReference type="RefSeq" id="WP_153381992.1">
    <property type="nucleotide sequence ID" value="NZ_VDFM01000002.1"/>
</dbReference>
<gene>
    <name evidence="3" type="ORF">FHL02_02155</name>
</gene>
<reference evidence="3 4" key="1">
    <citation type="journal article" date="2019" name="Syst. Appl. Microbiol.">
        <title>Polyphasic characterization of two novel Lactobacillus spp. isolated from blown salami packages: Description of Lactobacillus halodurans sp. nov. and Lactobacillus salsicarnum sp. nov.</title>
        <authorList>
            <person name="Schuster J.A."/>
            <person name="Klingl A."/>
            <person name="Vogel R.F."/>
            <person name="Ehrmann M.A."/>
        </authorList>
    </citation>
    <scope>NUCLEOTIDE SEQUENCE [LARGE SCALE GENOMIC DNA]</scope>
    <source>
        <strain evidence="3 4">TMW 1.2118</strain>
    </source>
</reference>
<dbReference type="Proteomes" id="UP000380386">
    <property type="component" value="Unassembled WGS sequence"/>
</dbReference>
<dbReference type="EMBL" id="VDFM01000002">
    <property type="protein sequence ID" value="MQS51816.1"/>
    <property type="molecule type" value="Genomic_DNA"/>
</dbReference>
<dbReference type="Pfam" id="PF02645">
    <property type="entry name" value="DegV"/>
    <property type="match status" value="1"/>
</dbReference>
<keyword evidence="2" id="KW-0446">Lipid-binding</keyword>
<evidence type="ECO:0000313" key="4">
    <source>
        <dbReference type="Proteomes" id="UP000380386"/>
    </source>
</evidence>
<dbReference type="PROSITE" id="PS51482">
    <property type="entry name" value="DEGV"/>
    <property type="match status" value="1"/>
</dbReference>
<protein>
    <submittedName>
        <fullName evidence="3">DegV family protein</fullName>
    </submittedName>
</protein>
<dbReference type="Gene3D" id="3.30.1180.10">
    <property type="match status" value="1"/>
</dbReference>
<dbReference type="PANTHER" id="PTHR33434:SF2">
    <property type="entry name" value="FATTY ACID-BINDING PROTEIN TM_1468"/>
    <property type="match status" value="1"/>
</dbReference>
<dbReference type="PANTHER" id="PTHR33434">
    <property type="entry name" value="DEGV DOMAIN-CONTAINING PROTEIN DR_1986-RELATED"/>
    <property type="match status" value="1"/>
</dbReference>
<name>A0A5P0ZFJ5_9LACO</name>
<evidence type="ECO:0000256" key="2">
    <source>
        <dbReference type="ARBA" id="ARBA00023121"/>
    </source>
</evidence>
<sequence>MPTAVVTDTASYLTPEQIEKYQITVLPITVILGNKQYKETEELDLDTFYDYLKTEDELPTTAQVSMGQIEEAYDRLVDQGFDKIISIHLSSGITSFMDNLRMFCRTYERAEVFPFDSLVASAGEADLCLLAGAMVKEGKTPEEILPQLEKMRSTRDVYFAVDDLKHLMRTGRLSNRAAVVGNLLNIKPMLTFDPDGKIIAIAKERTMKRALRMMFVELKKYSEQADYKIHATVIDANNEELSNNWVNEIHEMFPDIRVTQSHLGPAISVHTGEKTMGILWEEDWETMI</sequence>
<comment type="caution">
    <text evidence="3">The sequence shown here is derived from an EMBL/GenBank/DDBJ whole genome shotgun (WGS) entry which is preliminary data.</text>
</comment>
<dbReference type="InterPro" id="IPR050270">
    <property type="entry name" value="DegV_domain_contain"/>
</dbReference>